<evidence type="ECO:0000256" key="1">
    <source>
        <dbReference type="SAM" id="Phobius"/>
    </source>
</evidence>
<proteinExistence type="predicted"/>
<evidence type="ECO:0000313" key="2">
    <source>
        <dbReference type="EMBL" id="ADF50485.1"/>
    </source>
</evidence>
<protein>
    <submittedName>
        <fullName evidence="2">Membrane protein</fullName>
    </submittedName>
</protein>
<dbReference type="AlphaFoldDB" id="D5BBQ1"/>
<dbReference type="Proteomes" id="UP000001654">
    <property type="component" value="Chromosome"/>
</dbReference>
<organism evidence="2 3">
    <name type="scientific">Zunongwangia profunda (strain DSM 18752 / CCTCC AB 206139 / SM-A87)</name>
    <name type="common">Wangia profunda</name>
    <dbReference type="NCBI Taxonomy" id="655815"/>
    <lineage>
        <taxon>Bacteria</taxon>
        <taxon>Pseudomonadati</taxon>
        <taxon>Bacteroidota</taxon>
        <taxon>Flavobacteriia</taxon>
        <taxon>Flavobacteriales</taxon>
        <taxon>Flavobacteriaceae</taxon>
        <taxon>Zunongwangia</taxon>
    </lineage>
</organism>
<keyword evidence="1" id="KW-0812">Transmembrane</keyword>
<keyword evidence="3" id="KW-1185">Reference proteome</keyword>
<dbReference type="STRING" id="655815.ZPR_0122"/>
<feature type="transmembrane region" description="Helical" evidence="1">
    <location>
        <begin position="62"/>
        <end position="80"/>
    </location>
</feature>
<feature type="transmembrane region" description="Helical" evidence="1">
    <location>
        <begin position="100"/>
        <end position="126"/>
    </location>
</feature>
<sequence>MNNTDPVYIRPTGSGDTLFDFVRCLLVGIFSLALATLIFLIFRSKLNYRKLVYIGGQYVRYYLIFVLLTYGTIKIFKLQFGEPYLIRLVTPLGEMSPMGLAWNYMGFSKTYTVFAGWSETIAAILLMFKRTRTLGAVVGFGVMLNVFMMNISYDIPVKLFSLHLCVFSAFLILIDGRRMLNVFVLNRDVSKYKFVSPFSKKWKNYTLQIVKFLVLILIVYLNLINAMRSQYLYGDLGPKHKLYGIYELNEFALNHTKRPALLNDSVRFRRLIFDSPNRVYIQKMNNEGIYYQTETDTIAQKIYLKEQDSTKVGVLHYKNEAESDADVFEFEGIFKNDSVYFKTERKGREDFLLNNRGFHWISEYPFNR</sequence>
<feature type="transmembrane region" description="Helical" evidence="1">
    <location>
        <begin position="205"/>
        <end position="223"/>
    </location>
</feature>
<accession>D5BBQ1</accession>
<dbReference type="eggNOG" id="ENOG502Z815">
    <property type="taxonomic scope" value="Bacteria"/>
</dbReference>
<keyword evidence="1" id="KW-0472">Membrane</keyword>
<feature type="transmembrane region" description="Helical" evidence="1">
    <location>
        <begin position="133"/>
        <end position="153"/>
    </location>
</feature>
<keyword evidence="1" id="KW-1133">Transmembrane helix</keyword>
<dbReference type="EMBL" id="CP001650">
    <property type="protein sequence ID" value="ADF50485.1"/>
    <property type="molecule type" value="Genomic_DNA"/>
</dbReference>
<name>D5BBQ1_ZUNPS</name>
<feature type="transmembrane region" description="Helical" evidence="1">
    <location>
        <begin position="20"/>
        <end position="42"/>
    </location>
</feature>
<feature type="transmembrane region" description="Helical" evidence="1">
    <location>
        <begin position="159"/>
        <end position="184"/>
    </location>
</feature>
<dbReference type="KEGG" id="zpr:ZPR_0122"/>
<reference evidence="2 3" key="1">
    <citation type="journal article" date="2010" name="BMC Genomics">
        <title>The complete genome of Zunongwangia profunda SM-A87 reveals its adaptation to the deep-sea environment and ecological role in sedimentary organic nitrogen degradation.</title>
        <authorList>
            <person name="Qin Q.L."/>
            <person name="Zhang X.Y."/>
            <person name="Wang X.M."/>
            <person name="Liu G.M."/>
            <person name="Chen X.L."/>
            <person name="Xie B.B."/>
            <person name="Dang H.Y."/>
            <person name="Zhou B.C."/>
            <person name="Yu J."/>
            <person name="Zhang Y.Z."/>
        </authorList>
    </citation>
    <scope>NUCLEOTIDE SEQUENCE [LARGE SCALE GENOMIC DNA]</scope>
    <source>
        <strain evidence="3">DSM 18752 / CCTCC AB 206139 / SM-A87</strain>
    </source>
</reference>
<gene>
    <name evidence="2" type="ordered locus">ZPR_0122</name>
</gene>
<evidence type="ECO:0000313" key="3">
    <source>
        <dbReference type="Proteomes" id="UP000001654"/>
    </source>
</evidence>
<dbReference type="HOGENOM" id="CLU_034653_1_0_10"/>